<protein>
    <submittedName>
        <fullName evidence="1">Uncharacterized protein</fullName>
    </submittedName>
</protein>
<dbReference type="HOGENOM" id="CLU_2026751_0_0_1"/>
<evidence type="ECO:0000313" key="2">
    <source>
        <dbReference type="Proteomes" id="UP000054302"/>
    </source>
</evidence>
<dbReference type="RefSeq" id="XP_016224705.1">
    <property type="nucleotide sequence ID" value="XM_016368917.1"/>
</dbReference>
<proteinExistence type="predicted"/>
<organism evidence="1 2">
    <name type="scientific">Exophiala mesophila</name>
    <name type="common">Black yeast-like fungus</name>
    <dbReference type="NCBI Taxonomy" id="212818"/>
    <lineage>
        <taxon>Eukaryota</taxon>
        <taxon>Fungi</taxon>
        <taxon>Dikarya</taxon>
        <taxon>Ascomycota</taxon>
        <taxon>Pezizomycotina</taxon>
        <taxon>Eurotiomycetes</taxon>
        <taxon>Chaetothyriomycetidae</taxon>
        <taxon>Chaetothyriales</taxon>
        <taxon>Herpotrichiellaceae</taxon>
        <taxon>Exophiala</taxon>
    </lineage>
</organism>
<reference evidence="1 2" key="1">
    <citation type="submission" date="2015-01" db="EMBL/GenBank/DDBJ databases">
        <title>The Genome Sequence of Exophiala mesophila CBS40295.</title>
        <authorList>
            <consortium name="The Broad Institute Genomics Platform"/>
            <person name="Cuomo C."/>
            <person name="de Hoog S."/>
            <person name="Gorbushina A."/>
            <person name="Stielow B."/>
            <person name="Teixiera M."/>
            <person name="Abouelleil A."/>
            <person name="Chapman S.B."/>
            <person name="Priest M."/>
            <person name="Young S.K."/>
            <person name="Wortman J."/>
            <person name="Nusbaum C."/>
            <person name="Birren B."/>
        </authorList>
    </citation>
    <scope>NUCLEOTIDE SEQUENCE [LARGE SCALE GENOMIC DNA]</scope>
    <source>
        <strain evidence="1 2">CBS 40295</strain>
    </source>
</reference>
<accession>A0A0D1XY28</accession>
<dbReference type="Proteomes" id="UP000054302">
    <property type="component" value="Unassembled WGS sequence"/>
</dbReference>
<dbReference type="AlphaFoldDB" id="A0A0D1XY28"/>
<dbReference type="EMBL" id="KN847522">
    <property type="protein sequence ID" value="KIV93131.1"/>
    <property type="molecule type" value="Genomic_DNA"/>
</dbReference>
<evidence type="ECO:0000313" key="1">
    <source>
        <dbReference type="EMBL" id="KIV93131.1"/>
    </source>
</evidence>
<dbReference type="VEuPathDB" id="FungiDB:PV10_04370"/>
<dbReference type="GeneID" id="27322215"/>
<name>A0A0D1XY28_EXOME</name>
<keyword evidence="2" id="KW-1185">Reference proteome</keyword>
<gene>
    <name evidence="1" type="ORF">PV10_04370</name>
</gene>
<sequence length="122" mass="13665">MLAYFYTSKEQSQKIRIPETSFLYHPLPWKPGPVQIGLFLPYFVVGSCVKSLTAHWTHGELGSGLMMADPETIKLPLLRTFVSPMLCSEPNIPTLAWYSGPRGDVLPSLQPHDALCRRPPKA</sequence>